<feature type="region of interest" description="Disordered" evidence="1">
    <location>
        <begin position="16"/>
        <end position="96"/>
    </location>
</feature>
<accession>A0ABT5BA84</accession>
<keyword evidence="3" id="KW-1185">Reference proteome</keyword>
<gene>
    <name evidence="2" type="ORF">POL58_22400</name>
</gene>
<name>A0ABT5BA84_9BACT</name>
<dbReference type="EMBL" id="JAQNDN010000013">
    <property type="protein sequence ID" value="MDC0670525.1"/>
    <property type="molecule type" value="Genomic_DNA"/>
</dbReference>
<evidence type="ECO:0000313" key="3">
    <source>
        <dbReference type="Proteomes" id="UP001217838"/>
    </source>
</evidence>
<dbReference type="PROSITE" id="PS51257">
    <property type="entry name" value="PROKAR_LIPOPROTEIN"/>
    <property type="match status" value="1"/>
</dbReference>
<organism evidence="2 3">
    <name type="scientific">Nannocystis radixulma</name>
    <dbReference type="NCBI Taxonomy" id="2995305"/>
    <lineage>
        <taxon>Bacteria</taxon>
        <taxon>Pseudomonadati</taxon>
        <taxon>Myxococcota</taxon>
        <taxon>Polyangia</taxon>
        <taxon>Nannocystales</taxon>
        <taxon>Nannocystaceae</taxon>
        <taxon>Nannocystis</taxon>
    </lineage>
</organism>
<comment type="caution">
    <text evidence="2">The sequence shown here is derived from an EMBL/GenBank/DDBJ whole genome shotgun (WGS) entry which is preliminary data.</text>
</comment>
<proteinExistence type="predicted"/>
<sequence>MNPRTFGLLVALTAACSDSGTPPATDGSQATDAGTSPSTSTTTAASTSTGEPTTSGTSTTTSTSGVEPGTSTSTTDASTSTTDASTTQAPDDDPVCGVVDGDHGDCEQVLGWAFDGVECTKRSGCDCAPDCNKFFEEANLCARECAWAGRCNLDQIVGWGMIEGPVGIGQVCDDIRFCDLPGLMAEWSLEFIFPFMWYSENFPAPCTQGGGSINWYEGDPIDEDTWTGLCAASMLPGLGPAWCILE</sequence>
<protein>
    <submittedName>
        <fullName evidence="2">Uncharacterized protein</fullName>
    </submittedName>
</protein>
<evidence type="ECO:0000313" key="2">
    <source>
        <dbReference type="EMBL" id="MDC0670525.1"/>
    </source>
</evidence>
<dbReference type="Proteomes" id="UP001217838">
    <property type="component" value="Unassembled WGS sequence"/>
</dbReference>
<reference evidence="2 3" key="1">
    <citation type="submission" date="2022-11" db="EMBL/GenBank/DDBJ databases">
        <title>Minimal conservation of predation-associated metabolite biosynthetic gene clusters underscores biosynthetic potential of Myxococcota including descriptions for ten novel species: Archangium lansinium sp. nov., Myxococcus landrumus sp. nov., Nannocystis bai.</title>
        <authorList>
            <person name="Ahearne A."/>
            <person name="Stevens C."/>
            <person name="Dowd S."/>
        </authorList>
    </citation>
    <scope>NUCLEOTIDE SEQUENCE [LARGE SCALE GENOMIC DNA]</scope>
    <source>
        <strain evidence="2 3">NCELM</strain>
    </source>
</reference>
<feature type="compositionally biased region" description="Low complexity" evidence="1">
    <location>
        <begin position="33"/>
        <end position="87"/>
    </location>
</feature>
<dbReference type="RefSeq" id="WP_272000341.1">
    <property type="nucleotide sequence ID" value="NZ_JAQNDN010000013.1"/>
</dbReference>
<feature type="compositionally biased region" description="Polar residues" evidence="1">
    <location>
        <begin position="16"/>
        <end position="32"/>
    </location>
</feature>
<evidence type="ECO:0000256" key="1">
    <source>
        <dbReference type="SAM" id="MobiDB-lite"/>
    </source>
</evidence>